<dbReference type="InterPro" id="IPR035897">
    <property type="entry name" value="Toll_tir_struct_dom_sf"/>
</dbReference>
<sequence length="254" mass="27989">MPSNGCSCVGHRDCLCPSCGASPGAGVPSARASAAGGSSEGASCASIEPSLPSCLTSAFRWSLEYDLCVCHSAKDDEEAERLVSYLEATVRSLRCFLPHRDCPLGSPMPTELYRAVHSSHCWVLLITSHFLQDDWCLYQMHQALSEAPMSNRIIPTVLHLPYTKCPKELRFYYTIDLSQKASHGYNLVYKAVLHYLKMGLEKEESESIVSTSTMSDQDKEDFTSLKGVAVNMRHNSTTMQQTTTAKSSNKCNIM</sequence>
<reference evidence="2 3" key="1">
    <citation type="submission" date="2024-09" db="EMBL/GenBank/DDBJ databases">
        <title>A chromosome-level genome assembly of Gray's grenadier anchovy, Coilia grayii.</title>
        <authorList>
            <person name="Fu Z."/>
        </authorList>
    </citation>
    <scope>NUCLEOTIDE SEQUENCE [LARGE SCALE GENOMIC DNA]</scope>
    <source>
        <strain evidence="2">G4</strain>
        <tissue evidence="2">Muscle</tissue>
    </source>
</reference>
<dbReference type="PROSITE" id="PS50104">
    <property type="entry name" value="TIR"/>
    <property type="match status" value="1"/>
</dbReference>
<comment type="caution">
    <text evidence="2">The sequence shown here is derived from an EMBL/GenBank/DDBJ whole genome shotgun (WGS) entry which is preliminary data.</text>
</comment>
<evidence type="ECO:0000313" key="2">
    <source>
        <dbReference type="EMBL" id="KAL2096181.1"/>
    </source>
</evidence>
<feature type="domain" description="TIR" evidence="1">
    <location>
        <begin position="63"/>
        <end position="196"/>
    </location>
</feature>
<dbReference type="InterPro" id="IPR017279">
    <property type="entry name" value="Tol-interleuk_rcpt_adapt_Tirap"/>
</dbReference>
<dbReference type="PANTHER" id="PTHR22662:SF0">
    <property type="entry name" value="TOLL_INTERLEUKIN-1 RECEPTOR DOMAIN-CONTAINING ADAPTER PROTEIN"/>
    <property type="match status" value="1"/>
</dbReference>
<dbReference type="Proteomes" id="UP001591681">
    <property type="component" value="Unassembled WGS sequence"/>
</dbReference>
<proteinExistence type="predicted"/>
<evidence type="ECO:0000313" key="3">
    <source>
        <dbReference type="Proteomes" id="UP001591681"/>
    </source>
</evidence>
<dbReference type="InterPro" id="IPR000157">
    <property type="entry name" value="TIR_dom"/>
</dbReference>
<dbReference type="Pfam" id="PF13676">
    <property type="entry name" value="TIR_2"/>
    <property type="match status" value="1"/>
</dbReference>
<organism evidence="2 3">
    <name type="scientific">Coilia grayii</name>
    <name type="common">Gray's grenadier anchovy</name>
    <dbReference type="NCBI Taxonomy" id="363190"/>
    <lineage>
        <taxon>Eukaryota</taxon>
        <taxon>Metazoa</taxon>
        <taxon>Chordata</taxon>
        <taxon>Craniata</taxon>
        <taxon>Vertebrata</taxon>
        <taxon>Euteleostomi</taxon>
        <taxon>Actinopterygii</taxon>
        <taxon>Neopterygii</taxon>
        <taxon>Teleostei</taxon>
        <taxon>Clupei</taxon>
        <taxon>Clupeiformes</taxon>
        <taxon>Clupeoidei</taxon>
        <taxon>Engraulidae</taxon>
        <taxon>Coilinae</taxon>
        <taxon>Coilia</taxon>
    </lineage>
</organism>
<keyword evidence="3" id="KW-1185">Reference proteome</keyword>
<dbReference type="SUPFAM" id="SSF52200">
    <property type="entry name" value="Toll/Interleukin receptor TIR domain"/>
    <property type="match status" value="1"/>
</dbReference>
<name>A0ABD1KAZ1_9TELE</name>
<dbReference type="AlphaFoldDB" id="A0ABD1KAZ1"/>
<protein>
    <recommendedName>
        <fullName evidence="1">TIR domain-containing protein</fullName>
    </recommendedName>
</protein>
<accession>A0ABD1KAZ1</accession>
<dbReference type="EMBL" id="JBHFQA010000007">
    <property type="protein sequence ID" value="KAL2096181.1"/>
    <property type="molecule type" value="Genomic_DNA"/>
</dbReference>
<dbReference type="Gene3D" id="3.40.50.10140">
    <property type="entry name" value="Toll/interleukin-1 receptor homology (TIR) domain"/>
    <property type="match status" value="1"/>
</dbReference>
<evidence type="ECO:0000259" key="1">
    <source>
        <dbReference type="PROSITE" id="PS50104"/>
    </source>
</evidence>
<gene>
    <name evidence="2" type="ORF">ACEWY4_008329</name>
</gene>
<dbReference type="PANTHER" id="PTHR22662">
    <property type="entry name" value="TIRAP"/>
    <property type="match status" value="1"/>
</dbReference>